<accession>B6WWA0</accession>
<dbReference type="Proteomes" id="UP000003676">
    <property type="component" value="Unassembled WGS sequence"/>
</dbReference>
<protein>
    <submittedName>
        <fullName evidence="1">Uncharacterized protein</fullName>
    </submittedName>
</protein>
<sequence length="52" mass="5693">MASSCCHTFGQQAWAPDHGATKIRQTKRAWLLGAAPFSYHVRSGSHARQQGP</sequence>
<evidence type="ECO:0000313" key="1">
    <source>
        <dbReference type="EMBL" id="EEB32758.1"/>
    </source>
</evidence>
<name>B6WWA0_9BACT</name>
<reference evidence="1 2" key="1">
    <citation type="submission" date="2008-10" db="EMBL/GenBank/DDBJ databases">
        <title>Draft genome sequence of Desulvovibrio piger (ATCC 29098).</title>
        <authorList>
            <person name="Sudarsanam P."/>
            <person name="Ley R."/>
            <person name="Guruge J."/>
            <person name="Turnbaugh P.J."/>
            <person name="Mahowald M."/>
            <person name="Liep D."/>
            <person name="Gordon J."/>
        </authorList>
    </citation>
    <scope>NUCLEOTIDE SEQUENCE [LARGE SCALE GENOMIC DNA]</scope>
    <source>
        <strain evidence="1 2">ATCC 29098</strain>
    </source>
</reference>
<reference evidence="1 2" key="2">
    <citation type="submission" date="2008-10" db="EMBL/GenBank/DDBJ databases">
        <authorList>
            <person name="Fulton L."/>
            <person name="Clifton S."/>
            <person name="Fulton B."/>
            <person name="Xu J."/>
            <person name="Minx P."/>
            <person name="Pepin K.H."/>
            <person name="Johnson M."/>
            <person name="Bhonagiri V."/>
            <person name="Nash W.E."/>
            <person name="Mardis E.R."/>
            <person name="Wilson R.K."/>
        </authorList>
    </citation>
    <scope>NUCLEOTIDE SEQUENCE [LARGE SCALE GENOMIC DNA]</scope>
    <source>
        <strain evidence="1 2">ATCC 29098</strain>
    </source>
</reference>
<proteinExistence type="predicted"/>
<dbReference type="AlphaFoldDB" id="B6WWA0"/>
<comment type="caution">
    <text evidence="1">The sequence shown here is derived from an EMBL/GenBank/DDBJ whole genome shotgun (WGS) entry which is preliminary data.</text>
</comment>
<evidence type="ECO:0000313" key="2">
    <source>
        <dbReference type="Proteomes" id="UP000003676"/>
    </source>
</evidence>
<dbReference type="HOGENOM" id="CLU_3079225_0_0_7"/>
<dbReference type="EMBL" id="ABXU01000069">
    <property type="protein sequence ID" value="EEB32758.1"/>
    <property type="molecule type" value="Genomic_DNA"/>
</dbReference>
<gene>
    <name evidence="1" type="ORF">DESPIG_02368</name>
</gene>
<organism evidence="1 2">
    <name type="scientific">Desulfovibrio piger ATCC 29098</name>
    <dbReference type="NCBI Taxonomy" id="411464"/>
    <lineage>
        <taxon>Bacteria</taxon>
        <taxon>Pseudomonadati</taxon>
        <taxon>Thermodesulfobacteriota</taxon>
        <taxon>Desulfovibrionia</taxon>
        <taxon>Desulfovibrionales</taxon>
        <taxon>Desulfovibrionaceae</taxon>
        <taxon>Desulfovibrio</taxon>
    </lineage>
</organism>